<evidence type="ECO:0000256" key="1">
    <source>
        <dbReference type="ARBA" id="ARBA00004141"/>
    </source>
</evidence>
<dbReference type="GO" id="GO:0005794">
    <property type="term" value="C:Golgi apparatus"/>
    <property type="evidence" value="ECO:0000318"/>
    <property type="project" value="GO_Central"/>
</dbReference>
<dbReference type="EC" id="2.3.1.225" evidence="8"/>
<dbReference type="InterPro" id="IPR001594">
    <property type="entry name" value="Palmitoyltrfase_DHHC"/>
</dbReference>
<feature type="transmembrane region" description="Helical" evidence="8">
    <location>
        <begin position="70"/>
        <end position="90"/>
    </location>
</feature>
<feature type="domain" description="Palmitoyltransferase DHHC" evidence="9">
    <location>
        <begin position="146"/>
        <end position="268"/>
    </location>
</feature>
<dbReference type="GO" id="GO:0019706">
    <property type="term" value="F:protein-cysteine S-palmitoyltransferase activity"/>
    <property type="evidence" value="ECO:0000318"/>
    <property type="project" value="GO_Central"/>
</dbReference>
<dbReference type="AlphaFoldDB" id="A0A1U7ZFS5"/>
<feature type="transmembrane region" description="Helical" evidence="8">
    <location>
        <begin position="231"/>
        <end position="258"/>
    </location>
</feature>
<gene>
    <name evidence="11 12" type="primary">LOC104593561</name>
</gene>
<evidence type="ECO:0000256" key="6">
    <source>
        <dbReference type="ARBA" id="ARBA00023136"/>
    </source>
</evidence>
<dbReference type="OrthoDB" id="4096362at2759"/>
<evidence type="ECO:0000259" key="9">
    <source>
        <dbReference type="Pfam" id="PF01529"/>
    </source>
</evidence>
<evidence type="ECO:0000256" key="5">
    <source>
        <dbReference type="ARBA" id="ARBA00022989"/>
    </source>
</evidence>
<keyword evidence="5 8" id="KW-1133">Transmembrane helix</keyword>
<evidence type="ECO:0000313" key="10">
    <source>
        <dbReference type="Proteomes" id="UP000189703"/>
    </source>
</evidence>
<comment type="domain">
    <text evidence="8">The DHHC domain is required for palmitoyltransferase activity.</text>
</comment>
<comment type="subcellular location">
    <subcellularLocation>
        <location evidence="1">Membrane</location>
        <topology evidence="1">Multi-pass membrane protein</topology>
    </subcellularLocation>
</comment>
<dbReference type="eggNOG" id="KOG1311">
    <property type="taxonomic scope" value="Eukaryota"/>
</dbReference>
<feature type="transmembrane region" description="Helical" evidence="8">
    <location>
        <begin position="39"/>
        <end position="58"/>
    </location>
</feature>
<dbReference type="PROSITE" id="PS50216">
    <property type="entry name" value="DHHC"/>
    <property type="match status" value="1"/>
</dbReference>
<reference evidence="11 12" key="1">
    <citation type="submission" date="2025-04" db="UniProtKB">
        <authorList>
            <consortium name="RefSeq"/>
        </authorList>
    </citation>
    <scope>IDENTIFICATION</scope>
</reference>
<evidence type="ECO:0000256" key="3">
    <source>
        <dbReference type="ARBA" id="ARBA00022679"/>
    </source>
</evidence>
<evidence type="ECO:0000313" key="12">
    <source>
        <dbReference type="RefSeq" id="XP_010251764.1"/>
    </source>
</evidence>
<dbReference type="GO" id="GO:0006612">
    <property type="term" value="P:protein targeting to membrane"/>
    <property type="evidence" value="ECO:0000318"/>
    <property type="project" value="GO_Central"/>
</dbReference>
<comment type="catalytic activity">
    <reaction evidence="8">
        <text>L-cysteinyl-[protein] + hexadecanoyl-CoA = S-hexadecanoyl-L-cysteinyl-[protein] + CoA</text>
        <dbReference type="Rhea" id="RHEA:36683"/>
        <dbReference type="Rhea" id="RHEA-COMP:10131"/>
        <dbReference type="Rhea" id="RHEA-COMP:11032"/>
        <dbReference type="ChEBI" id="CHEBI:29950"/>
        <dbReference type="ChEBI" id="CHEBI:57287"/>
        <dbReference type="ChEBI" id="CHEBI:57379"/>
        <dbReference type="ChEBI" id="CHEBI:74151"/>
        <dbReference type="EC" id="2.3.1.225"/>
    </reaction>
</comment>
<dbReference type="RefSeq" id="XP_010251764.1">
    <property type="nucleotide sequence ID" value="XM_010253462.2"/>
</dbReference>
<organism evidence="10 12">
    <name type="scientific">Nelumbo nucifera</name>
    <name type="common">Sacred lotus</name>
    <dbReference type="NCBI Taxonomy" id="4432"/>
    <lineage>
        <taxon>Eukaryota</taxon>
        <taxon>Viridiplantae</taxon>
        <taxon>Streptophyta</taxon>
        <taxon>Embryophyta</taxon>
        <taxon>Tracheophyta</taxon>
        <taxon>Spermatophyta</taxon>
        <taxon>Magnoliopsida</taxon>
        <taxon>Proteales</taxon>
        <taxon>Nelumbonaceae</taxon>
        <taxon>Nelumbo</taxon>
    </lineage>
</organism>
<sequence>MSSKDMAPKKPKRLYQAWKGSNNFFCGGRMIFGPDVSSLFLSTFLIGGPALTFCIQSFAKAKVPEQFLGYPIPTVGLIVTILDLTFLFLTSGRDPGIVPRNARPPESEESYHMSTSSMEWVNGRLPQLRLPRTKDVIINGHIVKVKFCDTCLLYRPPRASHCSICNNCVQRFDHHCPWVGQCIGVRNYRFFYMFISSSTFLCMYVFVFSWVNLLKQRNGRSLWKTMSNEVLSVILIVYCFIAIWFVGGLTMFHFYLICTNQTTYENFRYRYDKKENPYNKGMARNIRELFFSKIPPSLNDFRSWVVEDDQEEAESIASKRGGSIINRKEKVDLEMRSKLAEDGSISLPGILQNLDYNGIESNLKNKDAKEGIVFDPFFFPVDQEQRDPGWNSTGGAKTLTDERNVQKSSLPTETLVVHA</sequence>
<protein>
    <recommendedName>
        <fullName evidence="8">S-acyltransferase</fullName>
        <ecNumber evidence="8">2.3.1.225</ecNumber>
    </recommendedName>
    <alternativeName>
        <fullName evidence="8">Palmitoyltransferase</fullName>
    </alternativeName>
</protein>
<keyword evidence="7 8" id="KW-0012">Acyltransferase</keyword>
<dbReference type="STRING" id="4432.A0A1U7ZFS5"/>
<dbReference type="GeneID" id="104593561"/>
<dbReference type="RefSeq" id="XP_010251763.1">
    <property type="nucleotide sequence ID" value="XM_010253461.2"/>
</dbReference>
<name>A0A1U7ZFS5_NELNU</name>
<dbReference type="Proteomes" id="UP000189703">
    <property type="component" value="Unplaced"/>
</dbReference>
<keyword evidence="10" id="KW-1185">Reference proteome</keyword>
<comment type="similarity">
    <text evidence="2 8">Belongs to the DHHC palmitoyltransferase family.</text>
</comment>
<keyword evidence="3 8" id="KW-0808">Transferase</keyword>
<evidence type="ECO:0000256" key="8">
    <source>
        <dbReference type="RuleBase" id="RU079119"/>
    </source>
</evidence>
<dbReference type="GO" id="GO:0016020">
    <property type="term" value="C:membrane"/>
    <property type="evidence" value="ECO:0007669"/>
    <property type="project" value="UniProtKB-SubCell"/>
</dbReference>
<feature type="transmembrane region" description="Helical" evidence="8">
    <location>
        <begin position="190"/>
        <end position="211"/>
    </location>
</feature>
<keyword evidence="6 8" id="KW-0472">Membrane</keyword>
<dbReference type="GO" id="GO:0005783">
    <property type="term" value="C:endoplasmic reticulum"/>
    <property type="evidence" value="ECO:0000318"/>
    <property type="project" value="GO_Central"/>
</dbReference>
<dbReference type="PANTHER" id="PTHR22883:SF391">
    <property type="entry name" value="PROTEIN S-ACYLTRANSFERASE 3-RELATED"/>
    <property type="match status" value="1"/>
</dbReference>
<evidence type="ECO:0000256" key="2">
    <source>
        <dbReference type="ARBA" id="ARBA00008574"/>
    </source>
</evidence>
<proteinExistence type="inferred from homology"/>
<evidence type="ECO:0000256" key="7">
    <source>
        <dbReference type="ARBA" id="ARBA00023315"/>
    </source>
</evidence>
<dbReference type="Pfam" id="PF01529">
    <property type="entry name" value="DHHC"/>
    <property type="match status" value="1"/>
</dbReference>
<evidence type="ECO:0000313" key="11">
    <source>
        <dbReference type="RefSeq" id="XP_010251763.1"/>
    </source>
</evidence>
<keyword evidence="4 8" id="KW-0812">Transmembrane</keyword>
<dbReference type="KEGG" id="nnu:104593561"/>
<accession>A0A1U7ZFS5</accession>
<evidence type="ECO:0000256" key="4">
    <source>
        <dbReference type="ARBA" id="ARBA00022692"/>
    </source>
</evidence>
<dbReference type="InterPro" id="IPR039859">
    <property type="entry name" value="PFA4/ZDH16/20/ERF2-like"/>
</dbReference>
<dbReference type="PANTHER" id="PTHR22883">
    <property type="entry name" value="ZINC FINGER DHHC DOMAIN CONTAINING PROTEIN"/>
    <property type="match status" value="1"/>
</dbReference>
<dbReference type="OMA" id="MDGMGVH"/>